<dbReference type="EMBL" id="JACSGT010000001">
    <property type="protein sequence ID" value="MCF2220167.1"/>
    <property type="molecule type" value="Genomic_DNA"/>
</dbReference>
<keyword evidence="2" id="KW-1185">Reference proteome</keyword>
<accession>A0ABS9C8Z3</accession>
<dbReference type="RefSeq" id="WP_235131649.1">
    <property type="nucleotide sequence ID" value="NZ_JACSGT010000001.1"/>
</dbReference>
<evidence type="ECO:0008006" key="3">
    <source>
        <dbReference type="Google" id="ProtNLM"/>
    </source>
</evidence>
<comment type="caution">
    <text evidence="1">The sequence shown here is derived from an EMBL/GenBank/DDBJ whole genome shotgun (WGS) entry which is preliminary data.</text>
</comment>
<protein>
    <recommendedName>
        <fullName evidence="3">Lipoprotein</fullName>
    </recommendedName>
</protein>
<evidence type="ECO:0000313" key="1">
    <source>
        <dbReference type="EMBL" id="MCF2220167.1"/>
    </source>
</evidence>
<evidence type="ECO:0000313" key="2">
    <source>
        <dbReference type="Proteomes" id="UP001430374"/>
    </source>
</evidence>
<gene>
    <name evidence="1" type="ORF">H9Q08_12730</name>
</gene>
<dbReference type="Proteomes" id="UP001430374">
    <property type="component" value="Unassembled WGS sequence"/>
</dbReference>
<reference evidence="1" key="1">
    <citation type="submission" date="2021-08" db="EMBL/GenBank/DDBJ databases">
        <title>Complete genome sequence of Chryseobacterium sp strain PS-8.</title>
        <authorList>
            <person name="Das S.K."/>
        </authorList>
    </citation>
    <scope>NUCLEOTIDE SEQUENCE</scope>
    <source>
        <strain evidence="1">PS-8</strain>
    </source>
</reference>
<name>A0ABS9C8Z3_9FLAO</name>
<proteinExistence type="predicted"/>
<organism evidence="1 2">
    <name type="scientific">Chryseobacterium indicum</name>
    <dbReference type="NCBI Taxonomy" id="2766954"/>
    <lineage>
        <taxon>Bacteria</taxon>
        <taxon>Pseudomonadati</taxon>
        <taxon>Bacteroidota</taxon>
        <taxon>Flavobacteriia</taxon>
        <taxon>Flavobacteriales</taxon>
        <taxon>Weeksellaceae</taxon>
        <taxon>Chryseobacterium group</taxon>
        <taxon>Chryseobacterium</taxon>
    </lineage>
</organism>
<sequence length="129" mass="14858">MKRKIIFRLSLQIVSLSLLCSSQQELLQTEEEYSQKSQQSTIQQLLRNQLEQKDPQLVSKVDRLQVKKSSGNARIYTDSENGFSVDTEKTVYVEDANGNKTYTFKIERSNPNSGFLENLILKQNMLPIL</sequence>